<evidence type="ECO:0000256" key="2">
    <source>
        <dbReference type="SAM" id="SignalP"/>
    </source>
</evidence>
<evidence type="ECO:0000313" key="4">
    <source>
        <dbReference type="Proteomes" id="UP001416858"/>
    </source>
</evidence>
<sequence length="348" mass="38400">MKSKKSKRNLFMKCLMSGMLLSCSTAWADSPVSEQVEEMDGFPVFDQQENDDFVAWTDEVFGSGILDAAPEPQKHQDVDVALPPPANRYSALPSYFGEPTEVVPKSQGVVVSSDVDPARQMTATVIKAPTQIKKVDQLELDVDRIVEADRQDRYEQIAQRPSRDAGGANRPNRDSNAASLLDGDDFYRTPEVVGGRLELPPIAAASTSIENIGNGRAPEGFRSSADSPILPLPEQGIERDASWGWSTKAWNAPNTFSHPLYFEDRMLERHGHEKHPCLTPMVAGMRFFTTVPMLPYLATIDHPCECDYTMGYYRTGSCVPAYVQRPPYERRAVIAEAAAVSGAVIAFP</sequence>
<evidence type="ECO:0000313" key="3">
    <source>
        <dbReference type="EMBL" id="GAA5510342.1"/>
    </source>
</evidence>
<dbReference type="RefSeq" id="WP_345688176.1">
    <property type="nucleotide sequence ID" value="NZ_BAABRO010000021.1"/>
</dbReference>
<gene>
    <name evidence="3" type="ORF">Rcae01_05850</name>
</gene>
<name>A0ABP9VYY4_9BACT</name>
<proteinExistence type="predicted"/>
<accession>A0ABP9VYY4</accession>
<keyword evidence="4" id="KW-1185">Reference proteome</keyword>
<comment type="caution">
    <text evidence="3">The sequence shown here is derived from an EMBL/GenBank/DDBJ whole genome shotgun (WGS) entry which is preliminary data.</text>
</comment>
<organism evidence="3 4">
    <name type="scientific">Novipirellula caenicola</name>
    <dbReference type="NCBI Taxonomy" id="1536901"/>
    <lineage>
        <taxon>Bacteria</taxon>
        <taxon>Pseudomonadati</taxon>
        <taxon>Planctomycetota</taxon>
        <taxon>Planctomycetia</taxon>
        <taxon>Pirellulales</taxon>
        <taxon>Pirellulaceae</taxon>
        <taxon>Novipirellula</taxon>
    </lineage>
</organism>
<keyword evidence="2" id="KW-0732">Signal</keyword>
<feature type="chain" id="PRO_5045117758" evidence="2">
    <location>
        <begin position="29"/>
        <end position="348"/>
    </location>
</feature>
<evidence type="ECO:0000256" key="1">
    <source>
        <dbReference type="SAM" id="MobiDB-lite"/>
    </source>
</evidence>
<feature type="signal peptide" evidence="2">
    <location>
        <begin position="1"/>
        <end position="28"/>
    </location>
</feature>
<dbReference type="EMBL" id="BAABRO010000021">
    <property type="protein sequence ID" value="GAA5510342.1"/>
    <property type="molecule type" value="Genomic_DNA"/>
</dbReference>
<feature type="region of interest" description="Disordered" evidence="1">
    <location>
        <begin position="152"/>
        <end position="183"/>
    </location>
</feature>
<dbReference type="Proteomes" id="UP001416858">
    <property type="component" value="Unassembled WGS sequence"/>
</dbReference>
<reference evidence="3 4" key="1">
    <citation type="submission" date="2024-02" db="EMBL/GenBank/DDBJ databases">
        <title>Rhodopirellula caenicola NBRC 110016.</title>
        <authorList>
            <person name="Ichikawa N."/>
            <person name="Katano-Makiyama Y."/>
            <person name="Hidaka K."/>
        </authorList>
    </citation>
    <scope>NUCLEOTIDE SEQUENCE [LARGE SCALE GENOMIC DNA]</scope>
    <source>
        <strain evidence="3 4">NBRC 110016</strain>
    </source>
</reference>
<protein>
    <submittedName>
        <fullName evidence="3">Uncharacterized protein</fullName>
    </submittedName>
</protein>